<reference evidence="3" key="1">
    <citation type="submission" date="2020-05" db="UniProtKB">
        <authorList>
            <consortium name="EnsemblMetazoa"/>
        </authorList>
    </citation>
    <scope>IDENTIFICATION</scope>
    <source>
        <strain evidence="3">BB02</strain>
    </source>
</reference>
<feature type="compositionally biased region" description="Polar residues" evidence="1">
    <location>
        <begin position="17"/>
        <end position="31"/>
    </location>
</feature>
<feature type="region of interest" description="Disordered" evidence="1">
    <location>
        <begin position="17"/>
        <end position="46"/>
    </location>
</feature>
<feature type="transmembrane region" description="Helical" evidence="2">
    <location>
        <begin position="55"/>
        <end position="76"/>
    </location>
</feature>
<keyword evidence="2" id="KW-0812">Transmembrane</keyword>
<accession>A0A2C9L4C0</accession>
<evidence type="ECO:0000256" key="1">
    <source>
        <dbReference type="SAM" id="MobiDB-lite"/>
    </source>
</evidence>
<dbReference type="EnsemblMetazoa" id="BGLB026921-RA">
    <property type="protein sequence ID" value="BGLB026921-PA"/>
    <property type="gene ID" value="BGLB026921"/>
</dbReference>
<evidence type="ECO:0000313" key="4">
    <source>
        <dbReference type="Proteomes" id="UP000076420"/>
    </source>
</evidence>
<dbReference type="Proteomes" id="UP000076420">
    <property type="component" value="Unassembled WGS sequence"/>
</dbReference>
<proteinExistence type="predicted"/>
<dbReference type="KEGG" id="bgt:106073598"/>
<name>A0A2C9L4C0_BIOGL</name>
<evidence type="ECO:0000313" key="3">
    <source>
        <dbReference type="EnsemblMetazoa" id="BGLB026921-PA"/>
    </source>
</evidence>
<sequence>MIYDILSLFYTEAPVRSTTPKQDPITTAKTSSPKDDPTTAKITQPTEDSLTDGEIVGISIGVLCFLVLVVVILCLCSRGKLRIPSLVRKFTPLSDWYKSTKPPISHLKGDPEVKVSSDSEVKVSSDHQVLLPSLKQKKLYFMSADDHSKHIDMVESLVHFLEVHH</sequence>
<dbReference type="VEuPathDB" id="VectorBase:BGLAX_037914"/>
<gene>
    <name evidence="3" type="primary">106073598</name>
</gene>
<dbReference type="AlphaFoldDB" id="A0A2C9L4C0"/>
<keyword evidence="2" id="KW-1133">Transmembrane helix</keyword>
<dbReference type="VEuPathDB" id="VectorBase:BGLB026921"/>
<organism evidence="3 4">
    <name type="scientific">Biomphalaria glabrata</name>
    <name type="common">Bloodfluke planorb</name>
    <name type="synonym">Freshwater snail</name>
    <dbReference type="NCBI Taxonomy" id="6526"/>
    <lineage>
        <taxon>Eukaryota</taxon>
        <taxon>Metazoa</taxon>
        <taxon>Spiralia</taxon>
        <taxon>Lophotrochozoa</taxon>
        <taxon>Mollusca</taxon>
        <taxon>Gastropoda</taxon>
        <taxon>Heterobranchia</taxon>
        <taxon>Euthyneura</taxon>
        <taxon>Panpulmonata</taxon>
        <taxon>Hygrophila</taxon>
        <taxon>Lymnaeoidea</taxon>
        <taxon>Planorbidae</taxon>
        <taxon>Biomphalaria</taxon>
    </lineage>
</organism>
<protein>
    <submittedName>
        <fullName evidence="3">Uncharacterized protein</fullName>
    </submittedName>
</protein>
<keyword evidence="2" id="KW-0472">Membrane</keyword>
<evidence type="ECO:0000256" key="2">
    <source>
        <dbReference type="SAM" id="Phobius"/>
    </source>
</evidence>